<feature type="region of interest" description="Disordered" evidence="1">
    <location>
        <begin position="1"/>
        <end position="67"/>
    </location>
</feature>
<dbReference type="EMBL" id="CADCUQ010000089">
    <property type="protein sequence ID" value="CAA9376482.1"/>
    <property type="molecule type" value="Genomic_DNA"/>
</dbReference>
<dbReference type="AlphaFoldDB" id="A0A6J4N962"/>
<name>A0A6J4N962_9BACT</name>
<accession>A0A6J4N962</accession>
<reference evidence="2" key="1">
    <citation type="submission" date="2020-02" db="EMBL/GenBank/DDBJ databases">
        <authorList>
            <person name="Meier V. D."/>
        </authorList>
    </citation>
    <scope>NUCLEOTIDE SEQUENCE</scope>
    <source>
        <strain evidence="2">AVDCRST_MAG64</strain>
    </source>
</reference>
<protein>
    <submittedName>
        <fullName evidence="2">Uncharacterized protein</fullName>
    </submittedName>
</protein>
<gene>
    <name evidence="2" type="ORF">AVDCRST_MAG64-490</name>
</gene>
<evidence type="ECO:0000256" key="1">
    <source>
        <dbReference type="SAM" id="MobiDB-lite"/>
    </source>
</evidence>
<feature type="compositionally biased region" description="Basic residues" evidence="1">
    <location>
        <begin position="1"/>
        <end position="11"/>
    </location>
</feature>
<feature type="compositionally biased region" description="Basic and acidic residues" evidence="1">
    <location>
        <begin position="44"/>
        <end position="54"/>
    </location>
</feature>
<evidence type="ECO:0000313" key="2">
    <source>
        <dbReference type="EMBL" id="CAA9376482.1"/>
    </source>
</evidence>
<sequence length="67" mass="7179">MGRSPRLHVPRCRTGCAAVDRAGTGRPARPRRTSPPSPSSAAKGLDRPPDDQRSSRCAVEIRSLRSG</sequence>
<organism evidence="2">
    <name type="scientific">uncultured Phycisphaerae bacterium</name>
    <dbReference type="NCBI Taxonomy" id="904963"/>
    <lineage>
        <taxon>Bacteria</taxon>
        <taxon>Pseudomonadati</taxon>
        <taxon>Planctomycetota</taxon>
        <taxon>Phycisphaerae</taxon>
        <taxon>environmental samples</taxon>
    </lineage>
</organism>
<proteinExistence type="predicted"/>